<reference evidence="1 2" key="1">
    <citation type="submission" date="2019-04" db="EMBL/GenBank/DDBJ databases">
        <title>Draft genome sequence of Youngimonas vesicularis.</title>
        <authorList>
            <person name="Hameed A."/>
        </authorList>
    </citation>
    <scope>NUCLEOTIDE SEQUENCE [LARGE SCALE GENOMIC DNA]</scope>
    <source>
        <strain evidence="1 2">CC-AMW-E</strain>
    </source>
</reference>
<comment type="caution">
    <text evidence="1">The sequence shown here is derived from an EMBL/GenBank/DDBJ whole genome shotgun (WGS) entry which is preliminary data.</text>
</comment>
<sequence length="226" mass="26073">MWRFFILILLIFPACGRPLTQNEIAFSDTIFGNEIKPERVRFVRGHMAESYVTRYKARPRVTCSERIYPPPKQEYFVTSPGAITLFNKVFFRKDMFTPDYGYAVQGKGNLYALMLYAHEMTHVWQWQNRAKTGYHPLKAATEHSPGHDPYLFDISTKPAFMSYPYEQQAAIVEEYVCCRALAPQAPRTQRLHDMLKQAMPVADLSSIVQHHAFVPWKGANTQGICS</sequence>
<protein>
    <recommendedName>
        <fullName evidence="3">DUF4157 domain-containing protein</fullName>
    </recommendedName>
</protein>
<organism evidence="1 2">
    <name type="scientific">Thalassobius vesicularis</name>
    <dbReference type="NCBI Taxonomy" id="1294297"/>
    <lineage>
        <taxon>Bacteria</taxon>
        <taxon>Pseudomonadati</taxon>
        <taxon>Pseudomonadota</taxon>
        <taxon>Alphaproteobacteria</taxon>
        <taxon>Rhodobacterales</taxon>
        <taxon>Roseobacteraceae</taxon>
        <taxon>Thalassovita</taxon>
    </lineage>
</organism>
<dbReference type="EMBL" id="SSMD01000002">
    <property type="protein sequence ID" value="THD75792.1"/>
    <property type="molecule type" value="Genomic_DNA"/>
</dbReference>
<evidence type="ECO:0008006" key="3">
    <source>
        <dbReference type="Google" id="ProtNLM"/>
    </source>
</evidence>
<accession>A0A4S3MD34</accession>
<name>A0A4S3MD34_9RHOB</name>
<dbReference type="RefSeq" id="WP_136338154.1">
    <property type="nucleotide sequence ID" value="NZ_SSMD01000002.1"/>
</dbReference>
<gene>
    <name evidence="1" type="ORF">E7681_04880</name>
</gene>
<dbReference type="OrthoDB" id="8686772at2"/>
<dbReference type="Proteomes" id="UP000306113">
    <property type="component" value="Unassembled WGS sequence"/>
</dbReference>
<evidence type="ECO:0000313" key="2">
    <source>
        <dbReference type="Proteomes" id="UP000306113"/>
    </source>
</evidence>
<keyword evidence="2" id="KW-1185">Reference proteome</keyword>
<proteinExistence type="predicted"/>
<evidence type="ECO:0000313" key="1">
    <source>
        <dbReference type="EMBL" id="THD75792.1"/>
    </source>
</evidence>
<dbReference type="AlphaFoldDB" id="A0A4S3MD34"/>